<protein>
    <submittedName>
        <fullName evidence="2">Uncharacterized protein</fullName>
    </submittedName>
</protein>
<keyword evidence="1" id="KW-1185">Reference proteome</keyword>
<proteinExistence type="predicted"/>
<evidence type="ECO:0000313" key="2">
    <source>
        <dbReference type="WBParaSite" id="PgE041_g003_t05"/>
    </source>
</evidence>
<dbReference type="Proteomes" id="UP000887569">
    <property type="component" value="Unplaced"/>
</dbReference>
<reference evidence="2" key="1">
    <citation type="submission" date="2022-11" db="UniProtKB">
        <authorList>
            <consortium name="WormBaseParasite"/>
        </authorList>
    </citation>
    <scope>IDENTIFICATION</scope>
</reference>
<name>A0A915A3E8_PARUN</name>
<organism evidence="1 2">
    <name type="scientific">Parascaris univalens</name>
    <name type="common">Nematode worm</name>
    <dbReference type="NCBI Taxonomy" id="6257"/>
    <lineage>
        <taxon>Eukaryota</taxon>
        <taxon>Metazoa</taxon>
        <taxon>Ecdysozoa</taxon>
        <taxon>Nematoda</taxon>
        <taxon>Chromadorea</taxon>
        <taxon>Rhabditida</taxon>
        <taxon>Spirurina</taxon>
        <taxon>Ascaridomorpha</taxon>
        <taxon>Ascaridoidea</taxon>
        <taxon>Ascarididae</taxon>
        <taxon>Parascaris</taxon>
    </lineage>
</organism>
<sequence length="45" mass="5234">MEISLKKFGTPHVLFTFVSGLQRHLMVFAWHDKFGGEQFQKHVAC</sequence>
<dbReference type="AlphaFoldDB" id="A0A915A3E8"/>
<evidence type="ECO:0000313" key="1">
    <source>
        <dbReference type="Proteomes" id="UP000887569"/>
    </source>
</evidence>
<accession>A0A915A3E8</accession>
<dbReference type="WBParaSite" id="PgE041_g003_t05">
    <property type="protein sequence ID" value="PgE041_g003_t05"/>
    <property type="gene ID" value="PgE041_g003"/>
</dbReference>